<accession>A0A2T0AW00</accession>
<dbReference type="EMBL" id="PVXM01000006">
    <property type="protein sequence ID" value="PRR74892.1"/>
    <property type="molecule type" value="Genomic_DNA"/>
</dbReference>
<evidence type="ECO:0000313" key="3">
    <source>
        <dbReference type="Proteomes" id="UP000238415"/>
    </source>
</evidence>
<sequence length="38" mass="4233">MGKTVALILIALIGGCALYVLYRGVFLALFQPFFKTRQ</sequence>
<keyword evidence="3" id="KW-1185">Reference proteome</keyword>
<dbReference type="PROSITE" id="PS51257">
    <property type="entry name" value="PROKAR_LIPOPROTEIN"/>
    <property type="match status" value="1"/>
</dbReference>
<keyword evidence="1" id="KW-0812">Transmembrane</keyword>
<dbReference type="AlphaFoldDB" id="A0A2T0AW00"/>
<evidence type="ECO:0000313" key="2">
    <source>
        <dbReference type="EMBL" id="PRR74892.1"/>
    </source>
</evidence>
<organism evidence="2 3">
    <name type="scientific">Neomoorella humiferrea</name>
    <dbReference type="NCBI Taxonomy" id="676965"/>
    <lineage>
        <taxon>Bacteria</taxon>
        <taxon>Bacillati</taxon>
        <taxon>Bacillota</taxon>
        <taxon>Clostridia</taxon>
        <taxon>Neomoorellales</taxon>
        <taxon>Neomoorellaceae</taxon>
        <taxon>Neomoorella</taxon>
    </lineage>
</organism>
<protein>
    <submittedName>
        <fullName evidence="2">Uncharacterized protein</fullName>
    </submittedName>
</protein>
<comment type="caution">
    <text evidence="2">The sequence shown here is derived from an EMBL/GenBank/DDBJ whole genome shotgun (WGS) entry which is preliminary data.</text>
</comment>
<name>A0A2T0AW00_9FIRM</name>
<evidence type="ECO:0000256" key="1">
    <source>
        <dbReference type="SAM" id="Phobius"/>
    </source>
</evidence>
<feature type="transmembrane region" description="Helical" evidence="1">
    <location>
        <begin position="6"/>
        <end position="30"/>
    </location>
</feature>
<proteinExistence type="predicted"/>
<gene>
    <name evidence="2" type="ORF">MOHU_03920</name>
</gene>
<keyword evidence="1" id="KW-1133">Transmembrane helix</keyword>
<dbReference type="Proteomes" id="UP000238415">
    <property type="component" value="Unassembled WGS sequence"/>
</dbReference>
<keyword evidence="1" id="KW-0472">Membrane</keyword>
<reference evidence="2 3" key="1">
    <citation type="submission" date="2018-03" db="EMBL/GenBank/DDBJ databases">
        <title>Genome sequence of Moorella humiferrea DSM 23265.</title>
        <authorList>
            <person name="Poehlein A."/>
            <person name="Daniel R."/>
        </authorList>
    </citation>
    <scope>NUCLEOTIDE SEQUENCE [LARGE SCALE GENOMIC DNA]</scope>
    <source>
        <strain evidence="2 3">DSM 23265</strain>
    </source>
</reference>